<proteinExistence type="predicted"/>
<dbReference type="PANTHER" id="PTHR34322:SF2">
    <property type="entry name" value="TRANSPOSASE IS200-LIKE DOMAIN-CONTAINING PROTEIN"/>
    <property type="match status" value="1"/>
</dbReference>
<dbReference type="PATRIC" id="fig|237258.4.peg.1855"/>
<feature type="domain" description="Transposase IS200-like" evidence="1">
    <location>
        <begin position="7"/>
        <end position="139"/>
    </location>
</feature>
<dbReference type="Gene3D" id="3.30.70.1290">
    <property type="entry name" value="Transposase IS200-like"/>
    <property type="match status" value="1"/>
</dbReference>
<sequence>MEIDEIEEGYFYHIYNRGNNSEKIFFSEENYAYFLKLLTKYIFPVADIYAYCLLNNHFHILVRIKEKNEIEINKLKFSTIEKPKKVSASRQFSHFLNAYSQAVNKKYARTGSLFEKRFERKRISDNHYLRQVILYINTNPLKHNLVEKPKDYKWSSYNSHISNAKTKLKRKEVIELFDDVENFVLCHKNYDFLNSIF</sequence>
<dbReference type="KEGG" id="cnr:EB819_08015"/>
<organism evidence="2 3">
    <name type="scientific">Cloacibacterium normanense</name>
    <dbReference type="NCBI Taxonomy" id="237258"/>
    <lineage>
        <taxon>Bacteria</taxon>
        <taxon>Pseudomonadati</taxon>
        <taxon>Bacteroidota</taxon>
        <taxon>Flavobacteriia</taxon>
        <taxon>Flavobacteriales</taxon>
        <taxon>Weeksellaceae</taxon>
    </lineage>
</organism>
<gene>
    <name evidence="2" type="ORF">BHF72_1900</name>
</gene>
<keyword evidence="3" id="KW-1185">Reference proteome</keyword>
<evidence type="ECO:0000313" key="3">
    <source>
        <dbReference type="Proteomes" id="UP000095601"/>
    </source>
</evidence>
<dbReference type="GO" id="GO:0004803">
    <property type="term" value="F:transposase activity"/>
    <property type="evidence" value="ECO:0007669"/>
    <property type="project" value="InterPro"/>
</dbReference>
<dbReference type="PANTHER" id="PTHR34322">
    <property type="entry name" value="TRANSPOSASE, Y1_TNP DOMAIN-CONTAINING"/>
    <property type="match status" value="1"/>
</dbReference>
<dbReference type="EMBL" id="MKGI01000029">
    <property type="protein sequence ID" value="OEL11633.1"/>
    <property type="molecule type" value="Genomic_DNA"/>
</dbReference>
<evidence type="ECO:0000313" key="2">
    <source>
        <dbReference type="EMBL" id="OEL11633.1"/>
    </source>
</evidence>
<dbReference type="SMART" id="SM01321">
    <property type="entry name" value="Y1_Tnp"/>
    <property type="match status" value="1"/>
</dbReference>
<reference evidence="2 3" key="1">
    <citation type="submission" date="2016-09" db="EMBL/GenBank/DDBJ databases">
        <authorList>
            <person name="Capua I."/>
            <person name="De Benedictis P."/>
            <person name="Joannis T."/>
            <person name="Lombin L.H."/>
            <person name="Cattoli G."/>
        </authorList>
    </citation>
    <scope>NUCLEOTIDE SEQUENCE [LARGE SCALE GENOMIC DNA]</scope>
    <source>
        <strain evidence="2 3">NRS-1</strain>
    </source>
</reference>
<protein>
    <submittedName>
        <fullName evidence="2">Transposase IS200 like family protein</fullName>
    </submittedName>
</protein>
<dbReference type="InterPro" id="IPR002686">
    <property type="entry name" value="Transposase_17"/>
</dbReference>
<dbReference type="Proteomes" id="UP000095601">
    <property type="component" value="Unassembled WGS sequence"/>
</dbReference>
<dbReference type="RefSeq" id="WP_069797782.1">
    <property type="nucleotide sequence ID" value="NZ_CP034157.1"/>
</dbReference>
<dbReference type="SUPFAM" id="SSF143422">
    <property type="entry name" value="Transposase IS200-like"/>
    <property type="match status" value="1"/>
</dbReference>
<dbReference type="STRING" id="237258.SAMN04489756_11832"/>
<comment type="caution">
    <text evidence="2">The sequence shown here is derived from an EMBL/GenBank/DDBJ whole genome shotgun (WGS) entry which is preliminary data.</text>
</comment>
<accession>A0A1E5UFF5</accession>
<name>A0A1E5UFF5_9FLAO</name>
<dbReference type="InterPro" id="IPR036515">
    <property type="entry name" value="Transposase_17_sf"/>
</dbReference>
<evidence type="ECO:0000259" key="1">
    <source>
        <dbReference type="SMART" id="SM01321"/>
    </source>
</evidence>
<dbReference type="AlphaFoldDB" id="A0A1E5UFF5"/>
<dbReference type="GO" id="GO:0003677">
    <property type="term" value="F:DNA binding"/>
    <property type="evidence" value="ECO:0007669"/>
    <property type="project" value="InterPro"/>
</dbReference>
<dbReference type="GO" id="GO:0006313">
    <property type="term" value="P:DNA transposition"/>
    <property type="evidence" value="ECO:0007669"/>
    <property type="project" value="InterPro"/>
</dbReference>
<dbReference type="OrthoDB" id="9788881at2"/>